<keyword evidence="9 11" id="KW-0570">Pentose shunt</keyword>
<evidence type="ECO:0000256" key="8">
    <source>
        <dbReference type="ARBA" id="ARBA00023064"/>
    </source>
</evidence>
<comment type="pathway">
    <text evidence="2 11 15">Carbohydrate degradation; pentose phosphate pathway; D-ribulose 5-phosphate from D-glucose 6-phosphate (oxidative stage): step 3/3.</text>
</comment>
<comment type="function">
    <text evidence="1 11">Catalyzes the oxidative decarboxylation of 6-phosphogluconate to ribulose 5-phosphate and CO(2), with concomitant reduction of NADP to NADPH.</text>
</comment>
<dbReference type="GO" id="GO:0019521">
    <property type="term" value="P:D-gluconate metabolic process"/>
    <property type="evidence" value="ECO:0007669"/>
    <property type="project" value="UniProtKB-KW"/>
</dbReference>
<evidence type="ECO:0000256" key="14">
    <source>
        <dbReference type="PIRSR" id="PIRSR000109-3"/>
    </source>
</evidence>
<comment type="caution">
    <text evidence="17">The sequence shown here is derived from an EMBL/GenBank/DDBJ whole genome shotgun (WGS) entry which is preliminary data.</text>
</comment>
<dbReference type="InterPro" id="IPR006115">
    <property type="entry name" value="6PGDH_NADP-bd"/>
</dbReference>
<feature type="binding site" description="in other chain" evidence="13">
    <location>
        <position position="259"/>
    </location>
    <ligand>
        <name>substrate</name>
        <note>ligand shared between dimeric partners</note>
    </ligand>
</feature>
<dbReference type="PRINTS" id="PR00076">
    <property type="entry name" value="6PGDHDRGNASE"/>
</dbReference>
<dbReference type="Pfam" id="PF03446">
    <property type="entry name" value="NAD_binding_2"/>
    <property type="match status" value="1"/>
</dbReference>
<dbReference type="AlphaFoldDB" id="A0A520LJN3"/>
<keyword evidence="8 15" id="KW-0311">Gluconate utilization</keyword>
<reference evidence="17 18" key="1">
    <citation type="submission" date="2019-02" db="EMBL/GenBank/DDBJ databases">
        <title>Prokaryotic population dynamics and viral predation in marine succession experiment using metagenomics: the confinement effect.</title>
        <authorList>
            <person name="Haro-Moreno J.M."/>
            <person name="Rodriguez-Valera F."/>
            <person name="Lopez-Perez M."/>
        </authorList>
    </citation>
    <scope>NUCLEOTIDE SEQUENCE [LARGE SCALE GENOMIC DNA]</scope>
    <source>
        <strain evidence="17">MED-G169</strain>
    </source>
</reference>
<evidence type="ECO:0000256" key="13">
    <source>
        <dbReference type="PIRSR" id="PIRSR000109-2"/>
    </source>
</evidence>
<dbReference type="InterPro" id="IPR006114">
    <property type="entry name" value="6PGDH_C"/>
</dbReference>
<feature type="binding site" description="in other chain" evidence="13">
    <location>
        <position position="102"/>
    </location>
    <ligand>
        <name>substrate</name>
        <note>ligand shared between dimeric partners</note>
    </ligand>
</feature>
<dbReference type="InterPro" id="IPR006183">
    <property type="entry name" value="Pgluconate_DH"/>
</dbReference>
<accession>A0A520LJN3</accession>
<evidence type="ECO:0000256" key="7">
    <source>
        <dbReference type="ARBA" id="ARBA00023002"/>
    </source>
</evidence>
<dbReference type="Pfam" id="PF00393">
    <property type="entry name" value="6PGD"/>
    <property type="match status" value="1"/>
</dbReference>
<dbReference type="FunFam" id="1.10.1040.10:FF:000002">
    <property type="entry name" value="6-phosphogluconate dehydrogenase, decarboxylating"/>
    <property type="match status" value="1"/>
</dbReference>
<feature type="binding site" description="in other chain" evidence="13">
    <location>
        <begin position="185"/>
        <end position="186"/>
    </location>
    <ligand>
        <name>substrate</name>
        <note>ligand shared between dimeric partners</note>
    </ligand>
</feature>
<feature type="active site" description="Proton donor" evidence="12">
    <location>
        <position position="189"/>
    </location>
</feature>
<evidence type="ECO:0000259" key="16">
    <source>
        <dbReference type="SMART" id="SM01350"/>
    </source>
</evidence>
<evidence type="ECO:0000313" key="17">
    <source>
        <dbReference type="EMBL" id="RZO03004.1"/>
    </source>
</evidence>
<proteinExistence type="inferred from homology"/>
<dbReference type="EMBL" id="SHBO01000070">
    <property type="protein sequence ID" value="RZO03004.1"/>
    <property type="molecule type" value="Genomic_DNA"/>
</dbReference>
<feature type="binding site" evidence="13">
    <location>
        <position position="448"/>
    </location>
    <ligand>
        <name>substrate</name>
        <note>ligand shared between dimeric partners</note>
    </ligand>
</feature>
<feature type="domain" description="6-phosphogluconate dehydrogenase C-terminal" evidence="16">
    <location>
        <begin position="178"/>
        <end position="473"/>
    </location>
</feature>
<dbReference type="SUPFAM" id="SSF51735">
    <property type="entry name" value="NAD(P)-binding Rossmann-fold domains"/>
    <property type="match status" value="1"/>
</dbReference>
<evidence type="ECO:0000256" key="11">
    <source>
        <dbReference type="PIRNR" id="PIRNR000109"/>
    </source>
</evidence>
<dbReference type="InterPro" id="IPR036291">
    <property type="entry name" value="NAD(P)-bd_dom_sf"/>
</dbReference>
<protein>
    <recommendedName>
        <fullName evidence="6 11">6-phosphogluconate dehydrogenase, decarboxylating</fullName>
        <ecNumber evidence="5 11">1.1.1.44</ecNumber>
    </recommendedName>
</protein>
<dbReference type="GO" id="GO:0006098">
    <property type="term" value="P:pentose-phosphate shunt"/>
    <property type="evidence" value="ECO:0007669"/>
    <property type="project" value="UniProtKB-UniPathway"/>
</dbReference>
<feature type="binding site" evidence="13">
    <location>
        <position position="454"/>
    </location>
    <ligand>
        <name>substrate</name>
        <note>ligand shared between dimeric partners</note>
    </ligand>
</feature>
<dbReference type="NCBIfam" id="TIGR00873">
    <property type="entry name" value="gnd"/>
    <property type="match status" value="1"/>
</dbReference>
<evidence type="ECO:0000256" key="15">
    <source>
        <dbReference type="RuleBase" id="RU000485"/>
    </source>
</evidence>
<evidence type="ECO:0000256" key="3">
    <source>
        <dbReference type="ARBA" id="ARBA00008419"/>
    </source>
</evidence>
<dbReference type="NCBIfam" id="NF006765">
    <property type="entry name" value="PRK09287.1"/>
    <property type="match status" value="1"/>
</dbReference>
<dbReference type="EC" id="1.1.1.44" evidence="5 11"/>
<dbReference type="GO" id="GO:0050661">
    <property type="term" value="F:NADP binding"/>
    <property type="evidence" value="ECO:0007669"/>
    <property type="project" value="InterPro"/>
</dbReference>
<keyword evidence="7 11" id="KW-0560">Oxidoreductase</keyword>
<feature type="binding site" description="in other chain" evidence="13">
    <location>
        <begin position="128"/>
        <end position="130"/>
    </location>
    <ligand>
        <name>substrate</name>
        <note>ligand shared between dimeric partners</note>
    </ligand>
</feature>
<dbReference type="InterPro" id="IPR008927">
    <property type="entry name" value="6-PGluconate_DH-like_C_sf"/>
</dbReference>
<dbReference type="PIRSF" id="PIRSF000109">
    <property type="entry name" value="6PGD"/>
    <property type="match status" value="1"/>
</dbReference>
<organism evidence="17 18">
    <name type="scientific">SAR92 clade bacterium</name>
    <dbReference type="NCBI Taxonomy" id="2315479"/>
    <lineage>
        <taxon>Bacteria</taxon>
        <taxon>Pseudomonadati</taxon>
        <taxon>Pseudomonadota</taxon>
        <taxon>Gammaproteobacteria</taxon>
        <taxon>Cellvibrionales</taxon>
        <taxon>Porticoccaceae</taxon>
        <taxon>SAR92 clade</taxon>
    </lineage>
</organism>
<dbReference type="Gene3D" id="1.10.1040.10">
    <property type="entry name" value="N-(1-d-carboxylethyl)-l-norvaline Dehydrogenase, domain 2"/>
    <property type="match status" value="1"/>
</dbReference>
<dbReference type="PANTHER" id="PTHR11811">
    <property type="entry name" value="6-PHOSPHOGLUCONATE DEHYDROGENASE"/>
    <property type="match status" value="1"/>
</dbReference>
<dbReference type="InterPro" id="IPR013328">
    <property type="entry name" value="6PGD_dom2"/>
</dbReference>
<evidence type="ECO:0000256" key="4">
    <source>
        <dbReference type="ARBA" id="ARBA00011738"/>
    </source>
</evidence>
<dbReference type="GO" id="GO:0004616">
    <property type="term" value="F:phosphogluconate dehydrogenase (decarboxylating) activity"/>
    <property type="evidence" value="ECO:0007669"/>
    <property type="project" value="UniProtKB-EC"/>
</dbReference>
<dbReference type="UniPathway" id="UPA00115">
    <property type="reaction ID" value="UER00410"/>
</dbReference>
<sequence length="477" mass="52483">MSRCDFGLIGLAVMGQNLVLNAESKGFSVAVYNRTKQITDKFVEQHPNKNIFGFHTFKDFISNLKSPRIIQLMVKAGPVIDQVIEDLIPHLNEGDLIVDGGNSLYTDTIKREEYCKSKNIRYMGAGVSGGEEGALKGPSIMPSGDEDSWELVKPIFEAIAAKVDDSPCVTYIGKGGSGHFVKMVHNGIEYGDMQLICEAYNLLKAAGISNLEIAAIFDEWNSGDLESYLIEITSKIFLQKDDSSDQSLVDMIVDKAGQKGTGRWTALSAIDYAVPLSTISASVEARILSSMKDDRISAASVLSGPDAWTLDLGSITKENFIGMVHDSLFASKIVSYAQGLNLIATIGIANSWHLDLSGIAKIWRGGCIIRAKFLSDISKAFQKNPELKNLMMDGFFSQILQNCQQRWRQLISIAVINGIPTPALSASLSYYDSYRSKNLPANLLQAQRDFFGAHGYERVDQEQGDFFHTESWPSLID</sequence>
<feature type="active site" description="Proton acceptor" evidence="12">
    <location>
        <position position="182"/>
    </location>
</feature>
<name>A0A520LJN3_9GAMM</name>
<evidence type="ECO:0000256" key="1">
    <source>
        <dbReference type="ARBA" id="ARBA00002526"/>
    </source>
</evidence>
<feature type="binding site" description="in other chain" evidence="13">
    <location>
        <position position="286"/>
    </location>
    <ligand>
        <name>substrate</name>
        <note>ligand shared between dimeric partners</note>
    </ligand>
</feature>
<dbReference type="FunFam" id="3.40.50.720:FF:000007">
    <property type="entry name" value="6-phosphogluconate dehydrogenase, decarboxylating"/>
    <property type="match status" value="1"/>
</dbReference>
<feature type="binding site" description="in other chain" evidence="13">
    <location>
        <position position="190"/>
    </location>
    <ligand>
        <name>substrate</name>
        <note>ligand shared between dimeric partners</note>
    </ligand>
</feature>
<evidence type="ECO:0000256" key="2">
    <source>
        <dbReference type="ARBA" id="ARBA00004874"/>
    </source>
</evidence>
<dbReference type="Proteomes" id="UP000318148">
    <property type="component" value="Unassembled WGS sequence"/>
</dbReference>
<keyword evidence="11 15" id="KW-0521">NADP</keyword>
<feature type="binding site" evidence="14">
    <location>
        <position position="102"/>
    </location>
    <ligand>
        <name>NADP(+)</name>
        <dbReference type="ChEBI" id="CHEBI:58349"/>
    </ligand>
</feature>
<dbReference type="InterPro" id="IPR006113">
    <property type="entry name" value="6PGDH_Gnd/GntZ"/>
</dbReference>
<evidence type="ECO:0000313" key="18">
    <source>
        <dbReference type="Proteomes" id="UP000318148"/>
    </source>
</evidence>
<dbReference type="SMART" id="SM01350">
    <property type="entry name" value="6PGD"/>
    <property type="match status" value="1"/>
</dbReference>
<feature type="binding site" evidence="14">
    <location>
        <begin position="10"/>
        <end position="15"/>
    </location>
    <ligand>
        <name>NADP(+)</name>
        <dbReference type="ChEBI" id="CHEBI:58349"/>
    </ligand>
</feature>
<evidence type="ECO:0000256" key="5">
    <source>
        <dbReference type="ARBA" id="ARBA00013011"/>
    </source>
</evidence>
<comment type="subunit">
    <text evidence="4 11">Homodimer.</text>
</comment>
<dbReference type="Gene3D" id="1.20.5.320">
    <property type="entry name" value="6-Phosphogluconate Dehydrogenase, domain 3"/>
    <property type="match status" value="1"/>
</dbReference>
<evidence type="ECO:0000256" key="10">
    <source>
        <dbReference type="ARBA" id="ARBA00048640"/>
    </source>
</evidence>
<feature type="binding site" evidence="14">
    <location>
        <begin position="74"/>
        <end position="76"/>
    </location>
    <ligand>
        <name>NADP(+)</name>
        <dbReference type="ChEBI" id="CHEBI:58349"/>
    </ligand>
</feature>
<feature type="binding site" evidence="14">
    <location>
        <begin position="33"/>
        <end position="35"/>
    </location>
    <ligand>
        <name>NADP(+)</name>
        <dbReference type="ChEBI" id="CHEBI:58349"/>
    </ligand>
</feature>
<dbReference type="Gene3D" id="3.40.50.720">
    <property type="entry name" value="NAD(P)-binding Rossmann-like Domain"/>
    <property type="match status" value="1"/>
</dbReference>
<evidence type="ECO:0000256" key="12">
    <source>
        <dbReference type="PIRSR" id="PIRSR000109-1"/>
    </source>
</evidence>
<dbReference type="SUPFAM" id="SSF48179">
    <property type="entry name" value="6-phosphogluconate dehydrogenase C-terminal domain-like"/>
    <property type="match status" value="1"/>
</dbReference>
<comment type="catalytic activity">
    <reaction evidence="10 11 15">
        <text>6-phospho-D-gluconate + NADP(+) = D-ribulose 5-phosphate + CO2 + NADPH</text>
        <dbReference type="Rhea" id="RHEA:10116"/>
        <dbReference type="ChEBI" id="CHEBI:16526"/>
        <dbReference type="ChEBI" id="CHEBI:57783"/>
        <dbReference type="ChEBI" id="CHEBI:58121"/>
        <dbReference type="ChEBI" id="CHEBI:58349"/>
        <dbReference type="ChEBI" id="CHEBI:58759"/>
        <dbReference type="EC" id="1.1.1.44"/>
    </reaction>
</comment>
<evidence type="ECO:0000256" key="6">
    <source>
        <dbReference type="ARBA" id="ARBA00018193"/>
    </source>
</evidence>
<comment type="similarity">
    <text evidence="3 11 15">Belongs to the 6-phosphogluconate dehydrogenase family.</text>
</comment>
<dbReference type="InterPro" id="IPR006184">
    <property type="entry name" value="6PGdom_BS"/>
</dbReference>
<evidence type="ECO:0000256" key="9">
    <source>
        <dbReference type="ARBA" id="ARBA00023126"/>
    </source>
</evidence>
<dbReference type="PROSITE" id="PS00461">
    <property type="entry name" value="6PGD"/>
    <property type="match status" value="1"/>
</dbReference>
<gene>
    <name evidence="17" type="primary">gnd</name>
    <name evidence="17" type="ORF">EVB02_04335</name>
</gene>